<dbReference type="AlphaFoldDB" id="A0A9D3MRA1"/>
<dbReference type="Proteomes" id="UP001044222">
    <property type="component" value="Unassembled WGS sequence"/>
</dbReference>
<keyword evidence="2" id="KW-1185">Reference proteome</keyword>
<organism evidence="1 2">
    <name type="scientific">Anguilla anguilla</name>
    <name type="common">European freshwater eel</name>
    <name type="synonym">Muraena anguilla</name>
    <dbReference type="NCBI Taxonomy" id="7936"/>
    <lineage>
        <taxon>Eukaryota</taxon>
        <taxon>Metazoa</taxon>
        <taxon>Chordata</taxon>
        <taxon>Craniata</taxon>
        <taxon>Vertebrata</taxon>
        <taxon>Euteleostomi</taxon>
        <taxon>Actinopterygii</taxon>
        <taxon>Neopterygii</taxon>
        <taxon>Teleostei</taxon>
        <taxon>Anguilliformes</taxon>
        <taxon>Anguillidae</taxon>
        <taxon>Anguilla</taxon>
    </lineage>
</organism>
<name>A0A9D3MRA1_ANGAN</name>
<accession>A0A9D3MRA1</accession>
<reference evidence="1" key="1">
    <citation type="submission" date="2021-01" db="EMBL/GenBank/DDBJ databases">
        <title>A chromosome-scale assembly of European eel, Anguilla anguilla.</title>
        <authorList>
            <person name="Henkel C."/>
            <person name="Jong-Raadsen S.A."/>
            <person name="Dufour S."/>
            <person name="Weltzien F.-A."/>
            <person name="Palstra A.P."/>
            <person name="Pelster B."/>
            <person name="Spaink H.P."/>
            <person name="Van Den Thillart G.E."/>
            <person name="Jansen H."/>
            <person name="Zahm M."/>
            <person name="Klopp C."/>
            <person name="Cedric C."/>
            <person name="Louis A."/>
            <person name="Berthelot C."/>
            <person name="Parey E."/>
            <person name="Roest Crollius H."/>
            <person name="Montfort J."/>
            <person name="Robinson-Rechavi M."/>
            <person name="Bucao C."/>
            <person name="Bouchez O."/>
            <person name="Gislard M."/>
            <person name="Lluch J."/>
            <person name="Milhes M."/>
            <person name="Lampietro C."/>
            <person name="Lopez Roques C."/>
            <person name="Donnadieu C."/>
            <person name="Braasch I."/>
            <person name="Desvignes T."/>
            <person name="Postlethwait J."/>
            <person name="Bobe J."/>
            <person name="Guiguen Y."/>
            <person name="Dirks R."/>
        </authorList>
    </citation>
    <scope>NUCLEOTIDE SEQUENCE</scope>
    <source>
        <strain evidence="1">Tag_6206</strain>
        <tissue evidence="1">Liver</tissue>
    </source>
</reference>
<proteinExistence type="predicted"/>
<evidence type="ECO:0000313" key="2">
    <source>
        <dbReference type="Proteomes" id="UP001044222"/>
    </source>
</evidence>
<comment type="caution">
    <text evidence="1">The sequence shown here is derived from an EMBL/GenBank/DDBJ whole genome shotgun (WGS) entry which is preliminary data.</text>
</comment>
<sequence length="126" mass="14218">MRDLKMWRTRGTQRPIILQHHQVIHPPTHAAALRPVPSTSTKALLPSLPLLLHLGQTLSSFQWSTPHFSLARFLFFLKAQDCTGFQTAQPNTALKTPSFFRNEPLSSSVSVSAVCHRGGVFWWEES</sequence>
<dbReference type="EMBL" id="JAFIRN010000002">
    <property type="protein sequence ID" value="KAG5853606.1"/>
    <property type="molecule type" value="Genomic_DNA"/>
</dbReference>
<evidence type="ECO:0000313" key="1">
    <source>
        <dbReference type="EMBL" id="KAG5853606.1"/>
    </source>
</evidence>
<protein>
    <submittedName>
        <fullName evidence="1">Uncharacterized protein</fullName>
    </submittedName>
</protein>
<gene>
    <name evidence="1" type="ORF">ANANG_G00027780</name>
</gene>